<keyword evidence="4" id="KW-1185">Reference proteome</keyword>
<dbReference type="AlphaFoldDB" id="A0A5K7YKF6"/>
<evidence type="ECO:0000313" key="4">
    <source>
        <dbReference type="Proteomes" id="UP000427906"/>
    </source>
</evidence>
<accession>A0A5K7YKF6</accession>
<dbReference type="OrthoDB" id="9799237at2"/>
<dbReference type="PANTHER" id="PTHR43767">
    <property type="entry name" value="LONG-CHAIN-FATTY-ACID--COA LIGASE"/>
    <property type="match status" value="1"/>
</dbReference>
<evidence type="ECO:0000313" key="3">
    <source>
        <dbReference type="EMBL" id="BBO67291.1"/>
    </source>
</evidence>
<dbReference type="GO" id="GO:0016877">
    <property type="term" value="F:ligase activity, forming carbon-sulfur bonds"/>
    <property type="evidence" value="ECO:0007669"/>
    <property type="project" value="UniProtKB-ARBA"/>
</dbReference>
<feature type="domain" description="AMP-dependent synthetase/ligase" evidence="1">
    <location>
        <begin position="8"/>
        <end position="374"/>
    </location>
</feature>
<dbReference type="InterPro" id="IPR000873">
    <property type="entry name" value="AMP-dep_synth/lig_dom"/>
</dbReference>
<dbReference type="PROSITE" id="PS00455">
    <property type="entry name" value="AMP_BINDING"/>
    <property type="match status" value="1"/>
</dbReference>
<keyword evidence="3" id="KW-0436">Ligase</keyword>
<evidence type="ECO:0000259" key="2">
    <source>
        <dbReference type="Pfam" id="PF13193"/>
    </source>
</evidence>
<dbReference type="InterPro" id="IPR045851">
    <property type="entry name" value="AMP-bd_C_sf"/>
</dbReference>
<dbReference type="InterPro" id="IPR042099">
    <property type="entry name" value="ANL_N_sf"/>
</dbReference>
<dbReference type="Proteomes" id="UP000427906">
    <property type="component" value="Chromosome"/>
</dbReference>
<evidence type="ECO:0000259" key="1">
    <source>
        <dbReference type="Pfam" id="PF00501"/>
    </source>
</evidence>
<dbReference type="InterPro" id="IPR020845">
    <property type="entry name" value="AMP-binding_CS"/>
</dbReference>
<dbReference type="SUPFAM" id="SSF56801">
    <property type="entry name" value="Acetyl-CoA synthetase-like"/>
    <property type="match status" value="1"/>
</dbReference>
<feature type="domain" description="AMP-binding enzyme C-terminal" evidence="2">
    <location>
        <begin position="430"/>
        <end position="504"/>
    </location>
</feature>
<dbReference type="Pfam" id="PF13193">
    <property type="entry name" value="AMP-binding_C"/>
    <property type="match status" value="1"/>
</dbReference>
<reference evidence="3 4" key="1">
    <citation type="submission" date="2019-11" db="EMBL/GenBank/DDBJ databases">
        <title>Comparative genomics of hydrocarbon-degrading Desulfosarcina strains.</title>
        <authorList>
            <person name="Watanabe M."/>
            <person name="Kojima H."/>
            <person name="Fukui M."/>
        </authorList>
    </citation>
    <scope>NUCLEOTIDE SEQUENCE [LARGE SCALE GENOMIC DNA]</scope>
    <source>
        <strain evidence="3 4">PL12</strain>
    </source>
</reference>
<protein>
    <submittedName>
        <fullName evidence="3">AMP-dependent ligase</fullName>
    </submittedName>
</protein>
<dbReference type="KEGG" id="dalk:DSCA_12210"/>
<dbReference type="Pfam" id="PF00501">
    <property type="entry name" value="AMP-binding"/>
    <property type="match status" value="1"/>
</dbReference>
<gene>
    <name evidence="3" type="ORF">DSCA_12210</name>
</gene>
<dbReference type="Gene3D" id="3.40.50.12780">
    <property type="entry name" value="N-terminal domain of ligase-like"/>
    <property type="match status" value="1"/>
</dbReference>
<dbReference type="PANTHER" id="PTHR43767:SF10">
    <property type="entry name" value="SURFACTIN SYNTHASE SUBUNIT 1"/>
    <property type="match status" value="1"/>
</dbReference>
<dbReference type="Gene3D" id="3.30.300.30">
    <property type="match status" value="1"/>
</dbReference>
<proteinExistence type="predicted"/>
<organism evidence="3 4">
    <name type="scientific">Desulfosarcina alkanivorans</name>
    <dbReference type="NCBI Taxonomy" id="571177"/>
    <lineage>
        <taxon>Bacteria</taxon>
        <taxon>Pseudomonadati</taxon>
        <taxon>Thermodesulfobacteriota</taxon>
        <taxon>Desulfobacteria</taxon>
        <taxon>Desulfobacterales</taxon>
        <taxon>Desulfosarcinaceae</taxon>
        <taxon>Desulfosarcina</taxon>
    </lineage>
</organism>
<dbReference type="InterPro" id="IPR025110">
    <property type="entry name" value="AMP-bd_C"/>
</dbReference>
<name>A0A5K7YKF6_9BACT</name>
<dbReference type="EMBL" id="AP021874">
    <property type="protein sequence ID" value="BBO67291.1"/>
    <property type="molecule type" value="Genomic_DNA"/>
</dbReference>
<dbReference type="RefSeq" id="WP_155315571.1">
    <property type="nucleotide sequence ID" value="NZ_AP021874.1"/>
</dbReference>
<sequence>MLVHNFLENSAIHFRNKIALVSGEQRITYHDLDDVSNNLARFLIDIGIKRQERIIICLENSIEAVISIFGVLKAGAVFVIVNPNIKAPKLSHILNDSGATALIAGNKKREDLSKVTTKERSKLNLLWVNDFAQDESEQELNIVSHQWIDAVTCRSNCALPRTIDVDLATIIYTSGSTGEPKGVVSAHYNIVNVSRSISSVLGNTKNDVILNMLPLSFDYGLYQIIMAASFGGTVVLEKSFTFPYSVLKKIEQEKVTGIPIVPTIAALLLQFDLSKLKLGSLRYITNTADALPIAHTKKLQSVLPHVKIYSMYGLTECKRVSYLPPEYLTSKPTSVGIPIPNEEVFVVDEDGHEVETGKVGELVVRGINVMQGYWNCPEETARTFRPGRYRGETLLYSGDLFKRDEDGFLYFIGRKEYMIKSKGERISPKEIENIICSLENVIEAAVIGVADNLLGQAIKAFIVSKNNSLNKEDVLRYCKEKLEPVLLPKYIEFVSFLPKSSSGKIDKKRLKN</sequence>
<dbReference type="InterPro" id="IPR050237">
    <property type="entry name" value="ATP-dep_AMP-bd_enzyme"/>
</dbReference>